<keyword evidence="1" id="KW-0285">Flavoprotein</keyword>
<keyword evidence="4" id="KW-0503">Monooxygenase</keyword>
<dbReference type="AlphaFoldDB" id="A0A917VNN9"/>
<dbReference type="InterPro" id="IPR003439">
    <property type="entry name" value="ABC_transporter-like_ATP-bd"/>
</dbReference>
<evidence type="ECO:0008006" key="10">
    <source>
        <dbReference type="Google" id="ProtNLM"/>
    </source>
</evidence>
<evidence type="ECO:0000256" key="5">
    <source>
        <dbReference type="SAM" id="MobiDB-lite"/>
    </source>
</evidence>
<organism evidence="8 9">
    <name type="scientific">Nocardia jinanensis</name>
    <dbReference type="NCBI Taxonomy" id="382504"/>
    <lineage>
        <taxon>Bacteria</taxon>
        <taxon>Bacillati</taxon>
        <taxon>Actinomycetota</taxon>
        <taxon>Actinomycetes</taxon>
        <taxon>Mycobacteriales</taxon>
        <taxon>Nocardiaceae</taxon>
        <taxon>Nocardia</taxon>
    </lineage>
</organism>
<evidence type="ECO:0000256" key="2">
    <source>
        <dbReference type="ARBA" id="ARBA00022643"/>
    </source>
</evidence>
<keyword evidence="9" id="KW-1185">Reference proteome</keyword>
<evidence type="ECO:0000313" key="8">
    <source>
        <dbReference type="EMBL" id="GGK99498.1"/>
    </source>
</evidence>
<feature type="domain" description="Luciferase-like" evidence="7">
    <location>
        <begin position="65"/>
        <end position="255"/>
    </location>
</feature>
<evidence type="ECO:0000313" key="9">
    <source>
        <dbReference type="Proteomes" id="UP000638263"/>
    </source>
</evidence>
<proteinExistence type="predicted"/>
<dbReference type="GO" id="GO:0016705">
    <property type="term" value="F:oxidoreductase activity, acting on paired donors, with incorporation or reduction of molecular oxygen"/>
    <property type="evidence" value="ECO:0007669"/>
    <property type="project" value="InterPro"/>
</dbReference>
<feature type="region of interest" description="Disordered" evidence="5">
    <location>
        <begin position="54"/>
        <end position="75"/>
    </location>
</feature>
<dbReference type="EMBL" id="BMMH01000002">
    <property type="protein sequence ID" value="GGK99498.1"/>
    <property type="molecule type" value="Genomic_DNA"/>
</dbReference>
<evidence type="ECO:0000256" key="4">
    <source>
        <dbReference type="ARBA" id="ARBA00023033"/>
    </source>
</evidence>
<dbReference type="Pfam" id="PF00296">
    <property type="entry name" value="Bac_luciferase"/>
    <property type="match status" value="1"/>
</dbReference>
<reference evidence="8" key="1">
    <citation type="journal article" date="2014" name="Int. J. Syst. Evol. Microbiol.">
        <title>Complete genome sequence of Corynebacterium casei LMG S-19264T (=DSM 44701T), isolated from a smear-ripened cheese.</title>
        <authorList>
            <consortium name="US DOE Joint Genome Institute (JGI-PGF)"/>
            <person name="Walter F."/>
            <person name="Albersmeier A."/>
            <person name="Kalinowski J."/>
            <person name="Ruckert C."/>
        </authorList>
    </citation>
    <scope>NUCLEOTIDE SEQUENCE</scope>
    <source>
        <strain evidence="8">CGMCC 4.3508</strain>
    </source>
</reference>
<evidence type="ECO:0000256" key="3">
    <source>
        <dbReference type="ARBA" id="ARBA00023002"/>
    </source>
</evidence>
<keyword evidence="3" id="KW-0560">Oxidoreductase</keyword>
<dbReference type="PANTHER" id="PTHR30011">
    <property type="entry name" value="ALKANESULFONATE MONOOXYGENASE-RELATED"/>
    <property type="match status" value="1"/>
</dbReference>
<dbReference type="Pfam" id="PF00005">
    <property type="entry name" value="ABC_tran"/>
    <property type="match status" value="1"/>
</dbReference>
<dbReference type="SUPFAM" id="SSF51679">
    <property type="entry name" value="Bacterial luciferase-like"/>
    <property type="match status" value="1"/>
</dbReference>
<sequence length="330" mass="36076">MKSGSGKTTTVTAILGLVTPTSGEIRLDGLPWSSVPERERRARREQVQLVPQDTLSSFDPEPGRSGRFTFGGPLDLPRSPQGRPVIVQAGRSPAGIVFAGRYAEVVFTVQQTFEEAKSFRDALRAAARDAGRPPEDIRVLPGLWPFVGSTGTEARRLYDELEELVLPAQVAHQIANFTGLDLSGYDYDEILPELPARGFQGQQGRYESLRRLIGSGQNTLRKLRKQFGTSRGHQVVIGTPEQIADSIIDWYDRGAVDGFSIQPPILPHGLELFVDQVVPELQRRKVFHTDYAPGAPTSRDQLRASRPIPVPVAADFASGRPGSVDNVGSS</sequence>
<evidence type="ECO:0000256" key="1">
    <source>
        <dbReference type="ARBA" id="ARBA00022630"/>
    </source>
</evidence>
<dbReference type="GO" id="GO:0016887">
    <property type="term" value="F:ATP hydrolysis activity"/>
    <property type="evidence" value="ECO:0007669"/>
    <property type="project" value="InterPro"/>
</dbReference>
<reference evidence="8" key="2">
    <citation type="submission" date="2020-09" db="EMBL/GenBank/DDBJ databases">
        <authorList>
            <person name="Sun Q."/>
            <person name="Zhou Y."/>
        </authorList>
    </citation>
    <scope>NUCLEOTIDE SEQUENCE</scope>
    <source>
        <strain evidence="8">CGMCC 4.3508</strain>
    </source>
</reference>
<dbReference type="InterPro" id="IPR036661">
    <property type="entry name" value="Luciferase-like_sf"/>
</dbReference>
<dbReference type="InterPro" id="IPR051260">
    <property type="entry name" value="Diverse_substr_monoxygenases"/>
</dbReference>
<protein>
    <recommendedName>
        <fullName evidence="10">LLM class flavin-dependent oxidoreductase</fullName>
    </recommendedName>
</protein>
<dbReference type="Proteomes" id="UP000638263">
    <property type="component" value="Unassembled WGS sequence"/>
</dbReference>
<dbReference type="Gene3D" id="3.20.20.30">
    <property type="entry name" value="Luciferase-like domain"/>
    <property type="match status" value="1"/>
</dbReference>
<dbReference type="GO" id="GO:0005524">
    <property type="term" value="F:ATP binding"/>
    <property type="evidence" value="ECO:0007669"/>
    <property type="project" value="InterPro"/>
</dbReference>
<feature type="domain" description="ABC transporter" evidence="6">
    <location>
        <begin position="2"/>
        <end position="56"/>
    </location>
</feature>
<gene>
    <name evidence="8" type="ORF">GCM10011588_12650</name>
</gene>
<dbReference type="InterPro" id="IPR011251">
    <property type="entry name" value="Luciferase-like_dom"/>
</dbReference>
<accession>A0A917VNN9</accession>
<evidence type="ECO:0000259" key="6">
    <source>
        <dbReference type="Pfam" id="PF00005"/>
    </source>
</evidence>
<evidence type="ECO:0000259" key="7">
    <source>
        <dbReference type="Pfam" id="PF00296"/>
    </source>
</evidence>
<dbReference type="GO" id="GO:0004497">
    <property type="term" value="F:monooxygenase activity"/>
    <property type="evidence" value="ECO:0007669"/>
    <property type="project" value="UniProtKB-KW"/>
</dbReference>
<comment type="caution">
    <text evidence="8">The sequence shown here is derived from an EMBL/GenBank/DDBJ whole genome shotgun (WGS) entry which is preliminary data.</text>
</comment>
<keyword evidence="2" id="KW-0288">FMN</keyword>
<dbReference type="PANTHER" id="PTHR30011:SF16">
    <property type="entry name" value="C2H2 FINGER DOMAIN TRANSCRIPTION FACTOR (EUROFUNG)-RELATED"/>
    <property type="match status" value="1"/>
</dbReference>
<name>A0A917VNN9_9NOCA</name>